<protein>
    <recommendedName>
        <fullName evidence="3">Phage-Barnase-EndoU-ColicinE5/D-RelE like nuclease 2 domain-containing protein</fullName>
    </recommendedName>
</protein>
<keyword evidence="2" id="KW-1185">Reference proteome</keyword>
<sequence>MLDLIGMDGPTKSRSLLGVFNRDFVHSSQPVFMEKPVFPTPKGEQNKMDILFTHLTTVIVDKKERRRDFDIKRSERLHWVRYHLDQRKTDDLMVFSVKEPEGIRTYIYDKTENYVVILEPLRKTAGYYLLTAYYVEGRDAKRDKFEKKYKRRLREVL</sequence>
<reference evidence="1 2" key="1">
    <citation type="submission" date="2018-06" db="EMBL/GenBank/DDBJ databases">
        <title>Genomic Encyclopedia of Archaeal and Bacterial Type Strains, Phase II (KMG-II): from individual species to whole genera.</title>
        <authorList>
            <person name="Goeker M."/>
        </authorList>
    </citation>
    <scope>NUCLEOTIDE SEQUENCE [LARGE SCALE GENOMIC DNA]</scope>
    <source>
        <strain evidence="1 2">DSM 19830</strain>
    </source>
</reference>
<gene>
    <name evidence="1" type="ORF">LV85_02748</name>
</gene>
<comment type="caution">
    <text evidence="1">The sequence shown here is derived from an EMBL/GenBank/DDBJ whole genome shotgun (WGS) entry which is preliminary data.</text>
</comment>
<evidence type="ECO:0008006" key="3">
    <source>
        <dbReference type="Google" id="ProtNLM"/>
    </source>
</evidence>
<evidence type="ECO:0000313" key="1">
    <source>
        <dbReference type="EMBL" id="PZX50132.1"/>
    </source>
</evidence>
<proteinExistence type="predicted"/>
<evidence type="ECO:0000313" key="2">
    <source>
        <dbReference type="Proteomes" id="UP000248882"/>
    </source>
</evidence>
<organism evidence="1 2">
    <name type="scientific">Algoriphagus chordae</name>
    <dbReference type="NCBI Taxonomy" id="237019"/>
    <lineage>
        <taxon>Bacteria</taxon>
        <taxon>Pseudomonadati</taxon>
        <taxon>Bacteroidota</taxon>
        <taxon>Cytophagia</taxon>
        <taxon>Cytophagales</taxon>
        <taxon>Cyclobacteriaceae</taxon>
        <taxon>Algoriphagus</taxon>
    </lineage>
</organism>
<dbReference type="Proteomes" id="UP000248882">
    <property type="component" value="Unassembled WGS sequence"/>
</dbReference>
<accession>A0A2W7SHC7</accession>
<dbReference type="AlphaFoldDB" id="A0A2W7SHC7"/>
<dbReference type="EMBL" id="QKZT01000012">
    <property type="protein sequence ID" value="PZX50132.1"/>
    <property type="molecule type" value="Genomic_DNA"/>
</dbReference>
<name>A0A2W7SHC7_9BACT</name>